<evidence type="ECO:0008006" key="2">
    <source>
        <dbReference type="Google" id="ProtNLM"/>
    </source>
</evidence>
<name>A0ABY4N2X2_9MICO</name>
<sequence>MRERVESPMETVLRCKLLDAGLPEFQVQPEVKLEGGKVFRPDLGRRASNTYLDYEGGHHWSNEEIIRSDLTRSRNLSSRGARHIRVSKDDLEGRAFNSLVAELRRRTASPESI</sequence>
<reference evidence="1" key="1">
    <citation type="submission" date="2022-05" db="EMBL/GenBank/DDBJ databases">
        <title>Complete genome sequence of toluene-degrading Gulosibacter sediminis strain ACHW.36C.</title>
        <authorList>
            <person name="Wai A.C."/>
            <person name="Lai G.K."/>
            <person name="Griffin S.D."/>
            <person name="Leung F.C."/>
        </authorList>
    </citation>
    <scope>NUCLEOTIDE SEQUENCE [LARGE SCALE GENOMIC DNA]</scope>
    <source>
        <strain evidence="1">ACHW.36C</strain>
    </source>
</reference>
<evidence type="ECO:0000313" key="1">
    <source>
        <dbReference type="EMBL" id="UQN15802.1"/>
    </source>
</evidence>
<dbReference type="EMBL" id="CP097160">
    <property type="protein sequence ID" value="UQN15802.1"/>
    <property type="molecule type" value="Genomic_DNA"/>
</dbReference>
<gene>
    <name evidence="1" type="ORF">M3M28_04955</name>
</gene>
<organism evidence="1">
    <name type="scientific">Gulosibacter sediminis</name>
    <dbReference type="NCBI Taxonomy" id="1729695"/>
    <lineage>
        <taxon>Bacteria</taxon>
        <taxon>Bacillati</taxon>
        <taxon>Actinomycetota</taxon>
        <taxon>Actinomycetes</taxon>
        <taxon>Micrococcales</taxon>
        <taxon>Microbacteriaceae</taxon>
        <taxon>Gulosibacter</taxon>
    </lineage>
</organism>
<accession>A0ABY4N2X2</accession>
<protein>
    <recommendedName>
        <fullName evidence="2">DUF559 domain-containing protein</fullName>
    </recommendedName>
</protein>
<proteinExistence type="predicted"/>